<evidence type="ECO:0000313" key="4">
    <source>
        <dbReference type="Proteomes" id="UP000799753"/>
    </source>
</evidence>
<feature type="domain" description="Sld7 C-terminal" evidence="2">
    <location>
        <begin position="325"/>
        <end position="424"/>
    </location>
</feature>
<dbReference type="Proteomes" id="UP000799753">
    <property type="component" value="Unassembled WGS sequence"/>
</dbReference>
<dbReference type="AlphaFoldDB" id="A0A6A6RYP9"/>
<proteinExistence type="predicted"/>
<feature type="compositionally biased region" description="Polar residues" evidence="1">
    <location>
        <begin position="186"/>
        <end position="199"/>
    </location>
</feature>
<name>A0A6A6RYP9_9PLEO</name>
<gene>
    <name evidence="3" type="ORF">P280DRAFT_399510</name>
</gene>
<feature type="compositionally biased region" description="Low complexity" evidence="1">
    <location>
        <begin position="275"/>
        <end position="292"/>
    </location>
</feature>
<keyword evidence="4" id="KW-1185">Reference proteome</keyword>
<evidence type="ECO:0000313" key="3">
    <source>
        <dbReference type="EMBL" id="KAF2640689.1"/>
    </source>
</evidence>
<evidence type="ECO:0000259" key="2">
    <source>
        <dbReference type="Pfam" id="PF18596"/>
    </source>
</evidence>
<feature type="region of interest" description="Disordered" evidence="1">
    <location>
        <begin position="344"/>
        <end position="374"/>
    </location>
</feature>
<dbReference type="OrthoDB" id="4205424at2759"/>
<dbReference type="EMBL" id="MU006784">
    <property type="protein sequence ID" value="KAF2640689.1"/>
    <property type="molecule type" value="Genomic_DNA"/>
</dbReference>
<sequence length="497" mass="53473">MTDIWNGSIVLPNGTAITDIGFASQNVASAPTISGACLRFLSTVDTARVPLYLAAGPSLDVWTTTGVTEEWFASILSSKPTAGAGDGPARQWWTNARAQSPIGFLVKVDDGGIMPSGLRITEMLFYGTVTTSPGVEVLPTPPSSSPDVFHVQSDAELPELKIHALPLSSDLLHQGALRELPPLSPALNTNEPRPDTQPQFLPPQHTPETTPISPKRKLDLVEEAAQARKRARTAAVAAAKEQESQRAYGHRKSMSIDTKIVPLVDSRPGSAQGARSLSRPLSRSPSLSSDMRPLSRKGVSEGHAKRSTLSQVATVPIQPEEPTTETRNKEALSRVVMTAMRMHGLQQRKNKSRRGSLAPGVDQEQLSEKATAEEAAKDEEYKQIYHQTYKGAALALRKHIATKPLHSQPDRLRDIVEKLLAIFCTDPLAQPLPGGVSTDPLATPGRLGVPGSTHSHASPFDMPSTARKNTVKPVTEGVVYTGSPVSRRAKRPAKYGV</sequence>
<dbReference type="InterPro" id="IPR041260">
    <property type="entry name" value="Sld7_C"/>
</dbReference>
<accession>A0A6A6RYP9</accession>
<dbReference type="Pfam" id="PF18596">
    <property type="entry name" value="Sld7_C"/>
    <property type="match status" value="1"/>
</dbReference>
<reference evidence="3" key="1">
    <citation type="journal article" date="2020" name="Stud. Mycol.">
        <title>101 Dothideomycetes genomes: a test case for predicting lifestyles and emergence of pathogens.</title>
        <authorList>
            <person name="Haridas S."/>
            <person name="Albert R."/>
            <person name="Binder M."/>
            <person name="Bloem J."/>
            <person name="Labutti K."/>
            <person name="Salamov A."/>
            <person name="Andreopoulos B."/>
            <person name="Baker S."/>
            <person name="Barry K."/>
            <person name="Bills G."/>
            <person name="Bluhm B."/>
            <person name="Cannon C."/>
            <person name="Castanera R."/>
            <person name="Culley D."/>
            <person name="Daum C."/>
            <person name="Ezra D."/>
            <person name="Gonzalez J."/>
            <person name="Henrissat B."/>
            <person name="Kuo A."/>
            <person name="Liang C."/>
            <person name="Lipzen A."/>
            <person name="Lutzoni F."/>
            <person name="Magnuson J."/>
            <person name="Mondo S."/>
            <person name="Nolan M."/>
            <person name="Ohm R."/>
            <person name="Pangilinan J."/>
            <person name="Park H.-J."/>
            <person name="Ramirez L."/>
            <person name="Alfaro M."/>
            <person name="Sun H."/>
            <person name="Tritt A."/>
            <person name="Yoshinaga Y."/>
            <person name="Zwiers L.-H."/>
            <person name="Turgeon B."/>
            <person name="Goodwin S."/>
            <person name="Spatafora J."/>
            <person name="Crous P."/>
            <person name="Grigoriev I."/>
        </authorList>
    </citation>
    <scope>NUCLEOTIDE SEQUENCE</scope>
    <source>
        <strain evidence="3">CBS 473.64</strain>
    </source>
</reference>
<organism evidence="3 4">
    <name type="scientific">Massarina eburnea CBS 473.64</name>
    <dbReference type="NCBI Taxonomy" id="1395130"/>
    <lineage>
        <taxon>Eukaryota</taxon>
        <taxon>Fungi</taxon>
        <taxon>Dikarya</taxon>
        <taxon>Ascomycota</taxon>
        <taxon>Pezizomycotina</taxon>
        <taxon>Dothideomycetes</taxon>
        <taxon>Pleosporomycetidae</taxon>
        <taxon>Pleosporales</taxon>
        <taxon>Massarineae</taxon>
        <taxon>Massarinaceae</taxon>
        <taxon>Massarina</taxon>
    </lineage>
</organism>
<protein>
    <recommendedName>
        <fullName evidence="2">Sld7 C-terminal domain-containing protein</fullName>
    </recommendedName>
</protein>
<evidence type="ECO:0000256" key="1">
    <source>
        <dbReference type="SAM" id="MobiDB-lite"/>
    </source>
</evidence>
<feature type="region of interest" description="Disordered" evidence="1">
    <location>
        <begin position="182"/>
        <end position="217"/>
    </location>
</feature>
<feature type="region of interest" description="Disordered" evidence="1">
    <location>
        <begin position="232"/>
        <end position="331"/>
    </location>
</feature>